<dbReference type="EMBL" id="JH597876">
    <property type="status" value="NOT_ANNOTATED_CDS"/>
    <property type="molecule type" value="Genomic_DNA"/>
</dbReference>
<dbReference type="HOGENOM" id="CLU_740707_0_0_1"/>
<sequence>MRISFSVLISAIVILACLTLLPGIFAFSATGADNLKVVNDNHDAGIADKNMRTADANNSEERVILFEIFKSIVNSIPAPKLQKLFQFNKAKIEMDEGKFLAKLSGSKLPSVKSQLRSVVSKYKIDDLANTLQKAKESSDSTISNRATDLLDLLFALWATEEKSIDEVTHFLNMFRRRSKPTKDDYRKMEVLHSYIKHLNPDEESYPILLGALENRYGQVSLGAILARSRAYHNANTLLDLLMDKWEKSSSSTIENVFKMLIDFDPKKRSVFTTGELLAFERYVKYVDKNTDVLNVLTKCFGGEAQFAKLAYEAQASAICPKASNYLNALLRRWKAEEIKPDELLSTKFSEMNSLDDEEMKRYIHARYCELHDGK</sequence>
<dbReference type="EMBL" id="AB922338">
    <property type="protein sequence ID" value="BAP68913.1"/>
    <property type="molecule type" value="mRNA"/>
</dbReference>
<dbReference type="VEuPathDB" id="FungiDB:HpaG802301"/>
<dbReference type="InParanoid" id="M4B7P9"/>
<reference evidence="2" key="2">
    <citation type="journal article" date="2014" name="PLoS Pathog.">
        <title>Expression profiling during arabidopsis/downy mildew interaction reveals a highly-expressed effector that attenuates responses to salicylic acid.</title>
        <authorList>
            <person name="Asai S."/>
            <person name="Rallapalli G."/>
            <person name="Piquerez S.J.M."/>
            <person name="Caillaud M.C."/>
            <person name="Furzer O.J."/>
            <person name="Ishaque N."/>
            <person name="Wirthmueller L."/>
            <person name="Fabro G."/>
            <person name="Shirasu K."/>
            <person name="Jones J.D.G."/>
        </authorList>
    </citation>
    <scope>NUCLEOTIDE SEQUENCE</scope>
    <source>
        <strain evidence="2">Emoy2</strain>
    </source>
</reference>
<protein>
    <submittedName>
        <fullName evidence="2">RxLR effector candidate protein</fullName>
    </submittedName>
</protein>
<feature type="signal peptide" evidence="1">
    <location>
        <begin position="1"/>
        <end position="26"/>
    </location>
</feature>
<feature type="chain" id="PRO_5009704466" evidence="1">
    <location>
        <begin position="27"/>
        <end position="374"/>
    </location>
</feature>
<evidence type="ECO:0000313" key="4">
    <source>
        <dbReference type="Proteomes" id="UP000011713"/>
    </source>
</evidence>
<gene>
    <name evidence="2" type="primary">HaRxLL35</name>
</gene>
<dbReference type="AlphaFoldDB" id="M4B7P9"/>
<organism evidence="3 4">
    <name type="scientific">Hyaloperonospora arabidopsidis (strain Emoy2)</name>
    <name type="common">Downy mildew agent</name>
    <name type="synonym">Peronospora arabidopsidis</name>
    <dbReference type="NCBI Taxonomy" id="559515"/>
    <lineage>
        <taxon>Eukaryota</taxon>
        <taxon>Sar</taxon>
        <taxon>Stramenopiles</taxon>
        <taxon>Oomycota</taxon>
        <taxon>Peronosporomycetes</taxon>
        <taxon>Peronosporales</taxon>
        <taxon>Peronosporaceae</taxon>
        <taxon>Hyaloperonospora</taxon>
    </lineage>
</organism>
<reference evidence="3" key="3">
    <citation type="submission" date="2015-06" db="UniProtKB">
        <authorList>
            <consortium name="EnsemblProtists"/>
        </authorList>
    </citation>
    <scope>IDENTIFICATION</scope>
    <source>
        <strain evidence="3">Emoy2</strain>
    </source>
</reference>
<reference evidence="4" key="1">
    <citation type="journal article" date="2010" name="Science">
        <title>Signatures of adaptation to obligate biotrophy in the Hyaloperonospora arabidopsidis genome.</title>
        <authorList>
            <person name="Baxter L."/>
            <person name="Tripathy S."/>
            <person name="Ishaque N."/>
            <person name="Boot N."/>
            <person name="Cabral A."/>
            <person name="Kemen E."/>
            <person name="Thines M."/>
            <person name="Ah-Fong A."/>
            <person name="Anderson R."/>
            <person name="Badejoko W."/>
            <person name="Bittner-Eddy P."/>
            <person name="Boore J.L."/>
            <person name="Chibucos M.C."/>
            <person name="Coates M."/>
            <person name="Dehal P."/>
            <person name="Delehaunty K."/>
            <person name="Dong S."/>
            <person name="Downton P."/>
            <person name="Dumas B."/>
            <person name="Fabro G."/>
            <person name="Fronick C."/>
            <person name="Fuerstenberg S.I."/>
            <person name="Fulton L."/>
            <person name="Gaulin E."/>
            <person name="Govers F."/>
            <person name="Hughes L."/>
            <person name="Humphray S."/>
            <person name="Jiang R.H."/>
            <person name="Judelson H."/>
            <person name="Kamoun S."/>
            <person name="Kyung K."/>
            <person name="Meijer H."/>
            <person name="Minx P."/>
            <person name="Morris P."/>
            <person name="Nelson J."/>
            <person name="Phuntumart V."/>
            <person name="Qutob D."/>
            <person name="Rehmany A."/>
            <person name="Rougon-Cardoso A."/>
            <person name="Ryden P."/>
            <person name="Torto-Alalibo T."/>
            <person name="Studholme D."/>
            <person name="Wang Y."/>
            <person name="Win J."/>
            <person name="Wood J."/>
            <person name="Clifton S.W."/>
            <person name="Rogers J."/>
            <person name="Van den Ackerveken G."/>
            <person name="Jones J.D."/>
            <person name="McDowell J.M."/>
            <person name="Beynon J."/>
            <person name="Tyler B.M."/>
        </authorList>
    </citation>
    <scope>NUCLEOTIDE SEQUENCE [LARGE SCALE GENOMIC DNA]</scope>
    <source>
        <strain evidence="4">Emoy2</strain>
    </source>
</reference>
<dbReference type="PROSITE" id="PS51257">
    <property type="entry name" value="PROKAR_LIPOPROTEIN"/>
    <property type="match status" value="1"/>
</dbReference>
<evidence type="ECO:0000313" key="3">
    <source>
        <dbReference type="EnsemblProtists" id="HpaP802301"/>
    </source>
</evidence>
<evidence type="ECO:0000256" key="1">
    <source>
        <dbReference type="SAM" id="SignalP"/>
    </source>
</evidence>
<evidence type="ECO:0000313" key="2">
    <source>
        <dbReference type="EMBL" id="BAP68913.1"/>
    </source>
</evidence>
<dbReference type="EnsemblProtists" id="HpaT802301">
    <property type="protein sequence ID" value="HpaP802301"/>
    <property type="gene ID" value="HpaG802301"/>
</dbReference>
<dbReference type="Proteomes" id="UP000011713">
    <property type="component" value="Unassembled WGS sequence"/>
</dbReference>
<name>M4B7P9_HYAAE</name>
<accession>M4B7P9</accession>
<proteinExistence type="evidence at transcript level"/>
<keyword evidence="4" id="KW-1185">Reference proteome</keyword>
<keyword evidence="1" id="KW-0732">Signal</keyword>